<dbReference type="GO" id="GO:0003700">
    <property type="term" value="F:DNA-binding transcription factor activity"/>
    <property type="evidence" value="ECO:0007669"/>
    <property type="project" value="TreeGrafter"/>
</dbReference>
<dbReference type="EMBL" id="VPFL01000015">
    <property type="protein sequence ID" value="TXF11261.1"/>
    <property type="molecule type" value="Genomic_DNA"/>
</dbReference>
<feature type="domain" description="HTH tetR-type" evidence="3">
    <location>
        <begin position="5"/>
        <end position="65"/>
    </location>
</feature>
<dbReference type="InterPro" id="IPR009057">
    <property type="entry name" value="Homeodomain-like_sf"/>
</dbReference>
<reference evidence="4 5" key="1">
    <citation type="submission" date="2019-08" db="EMBL/GenBank/DDBJ databases">
        <title>Pelomicrobium methylotrophicum gen. nov., sp. nov. a moderately thermophilic, facultatively anaerobic, lithoautotrophic and methylotrophic bacterium isolated from a terrestrial mud volcano.</title>
        <authorList>
            <person name="Slobodkina G.B."/>
            <person name="Merkel A.Y."/>
            <person name="Slobodkin A.I."/>
        </authorList>
    </citation>
    <scope>NUCLEOTIDE SEQUENCE [LARGE SCALE GENOMIC DNA]</scope>
    <source>
        <strain evidence="4 5">SM250</strain>
    </source>
</reference>
<dbReference type="Gene3D" id="1.10.357.10">
    <property type="entry name" value="Tetracycline Repressor, domain 2"/>
    <property type="match status" value="1"/>
</dbReference>
<dbReference type="InParanoid" id="A0A5C7EG94"/>
<keyword evidence="5" id="KW-1185">Reference proteome</keyword>
<proteinExistence type="predicted"/>
<dbReference type="GO" id="GO:0000976">
    <property type="term" value="F:transcription cis-regulatory region binding"/>
    <property type="evidence" value="ECO:0007669"/>
    <property type="project" value="TreeGrafter"/>
</dbReference>
<dbReference type="InterPro" id="IPR023772">
    <property type="entry name" value="DNA-bd_HTH_TetR-type_CS"/>
</dbReference>
<dbReference type="SUPFAM" id="SSF48498">
    <property type="entry name" value="Tetracyclin repressor-like, C-terminal domain"/>
    <property type="match status" value="1"/>
</dbReference>
<dbReference type="OrthoDB" id="2356263at2"/>
<dbReference type="PANTHER" id="PTHR30055:SF235">
    <property type="entry name" value="TRANSCRIPTIONAL REGULATORY PROTEIN"/>
    <property type="match status" value="1"/>
</dbReference>
<dbReference type="Proteomes" id="UP000321201">
    <property type="component" value="Unassembled WGS sequence"/>
</dbReference>
<organism evidence="4 5">
    <name type="scientific">Pelomicrobium methylotrophicum</name>
    <dbReference type="NCBI Taxonomy" id="2602750"/>
    <lineage>
        <taxon>Bacteria</taxon>
        <taxon>Pseudomonadati</taxon>
        <taxon>Pseudomonadota</taxon>
        <taxon>Hydrogenophilia</taxon>
        <taxon>Hydrogenophilia incertae sedis</taxon>
        <taxon>Pelomicrobium</taxon>
    </lineage>
</organism>
<accession>A0A5C7EG94</accession>
<dbReference type="PROSITE" id="PS01081">
    <property type="entry name" value="HTH_TETR_1"/>
    <property type="match status" value="1"/>
</dbReference>
<dbReference type="InterPro" id="IPR001647">
    <property type="entry name" value="HTH_TetR"/>
</dbReference>
<dbReference type="PRINTS" id="PR00455">
    <property type="entry name" value="HTHTETR"/>
</dbReference>
<evidence type="ECO:0000259" key="3">
    <source>
        <dbReference type="PROSITE" id="PS50977"/>
    </source>
</evidence>
<dbReference type="InterPro" id="IPR050109">
    <property type="entry name" value="HTH-type_TetR-like_transc_reg"/>
</dbReference>
<feature type="DNA-binding region" description="H-T-H motif" evidence="2">
    <location>
        <begin position="28"/>
        <end position="47"/>
    </location>
</feature>
<dbReference type="SUPFAM" id="SSF46689">
    <property type="entry name" value="Homeodomain-like"/>
    <property type="match status" value="1"/>
</dbReference>
<gene>
    <name evidence="4" type="ORF">FR698_11135</name>
</gene>
<dbReference type="PROSITE" id="PS50977">
    <property type="entry name" value="HTH_TETR_2"/>
    <property type="match status" value="1"/>
</dbReference>
<sequence>MERAPDTKDRILDAAEALFMERGFVATSLRMITARAGVNLAAVNYHFGSKEELIKAVFSRRLGPLNQERVAILDQLEREAQGKPLAPEKILEAFLCASLRLSRDPLRGGAVFLRLLGQAFAEPAGYMRDFLPEQYREVVMRYKAAFARALPQLPEEELVWRLHFLFGAIAYSMAGHDALRLICSYSLEGSDQPETIIRHLIPFAVGGLTAPLPRPRVVEQPRAKRKRA</sequence>
<dbReference type="RefSeq" id="WP_147800277.1">
    <property type="nucleotide sequence ID" value="NZ_VPFL01000015.1"/>
</dbReference>
<evidence type="ECO:0000256" key="2">
    <source>
        <dbReference type="PROSITE-ProRule" id="PRU00335"/>
    </source>
</evidence>
<dbReference type="Pfam" id="PF00440">
    <property type="entry name" value="TetR_N"/>
    <property type="match status" value="1"/>
</dbReference>
<evidence type="ECO:0000313" key="5">
    <source>
        <dbReference type="Proteomes" id="UP000321201"/>
    </source>
</evidence>
<keyword evidence="1 2" id="KW-0238">DNA-binding</keyword>
<dbReference type="PANTHER" id="PTHR30055">
    <property type="entry name" value="HTH-TYPE TRANSCRIPTIONAL REGULATOR RUTR"/>
    <property type="match status" value="1"/>
</dbReference>
<dbReference type="Pfam" id="PF17939">
    <property type="entry name" value="TetR_C_30"/>
    <property type="match status" value="1"/>
</dbReference>
<dbReference type="AlphaFoldDB" id="A0A5C7EG94"/>
<evidence type="ECO:0000256" key="1">
    <source>
        <dbReference type="ARBA" id="ARBA00023125"/>
    </source>
</evidence>
<dbReference type="InterPro" id="IPR041586">
    <property type="entry name" value="PsrA_TetR_C"/>
</dbReference>
<protein>
    <submittedName>
        <fullName evidence="4">TetR/AcrR family transcriptional regulator</fullName>
    </submittedName>
</protein>
<evidence type="ECO:0000313" key="4">
    <source>
        <dbReference type="EMBL" id="TXF11261.1"/>
    </source>
</evidence>
<comment type="caution">
    <text evidence="4">The sequence shown here is derived from an EMBL/GenBank/DDBJ whole genome shotgun (WGS) entry which is preliminary data.</text>
</comment>
<dbReference type="InterPro" id="IPR036271">
    <property type="entry name" value="Tet_transcr_reg_TetR-rel_C_sf"/>
</dbReference>
<name>A0A5C7EG94_9PROT</name>